<dbReference type="EMBL" id="CAJOBC010007824">
    <property type="protein sequence ID" value="CAF3944359.1"/>
    <property type="molecule type" value="Genomic_DNA"/>
</dbReference>
<name>A0A814UWB2_9BILA</name>
<keyword evidence="5" id="KW-1185">Reference proteome</keyword>
<gene>
    <name evidence="1" type="ORF">GPM918_LOCUS22651</name>
    <name evidence="2" type="ORF">OVA965_LOCUS29180</name>
    <name evidence="3" type="ORF">SRO942_LOCUS22652</name>
    <name evidence="4" type="ORF">TMI583_LOCUS29946</name>
</gene>
<organism evidence="1 5">
    <name type="scientific">Didymodactylos carnosus</name>
    <dbReference type="NCBI Taxonomy" id="1234261"/>
    <lineage>
        <taxon>Eukaryota</taxon>
        <taxon>Metazoa</taxon>
        <taxon>Spiralia</taxon>
        <taxon>Gnathifera</taxon>
        <taxon>Rotifera</taxon>
        <taxon>Eurotatoria</taxon>
        <taxon>Bdelloidea</taxon>
        <taxon>Philodinida</taxon>
        <taxon>Philodinidae</taxon>
        <taxon>Didymodactylos</taxon>
    </lineage>
</organism>
<comment type="caution">
    <text evidence="1">The sequence shown here is derived from an EMBL/GenBank/DDBJ whole genome shotgun (WGS) entry which is preliminary data.</text>
</comment>
<reference evidence="1" key="1">
    <citation type="submission" date="2021-02" db="EMBL/GenBank/DDBJ databases">
        <authorList>
            <person name="Nowell W R."/>
        </authorList>
    </citation>
    <scope>NUCLEOTIDE SEQUENCE</scope>
</reference>
<accession>A0A814UWB2</accession>
<dbReference type="EMBL" id="CAJNOK010020374">
    <property type="protein sequence ID" value="CAF1315299.1"/>
    <property type="molecule type" value="Genomic_DNA"/>
</dbReference>
<dbReference type="Proteomes" id="UP000677228">
    <property type="component" value="Unassembled WGS sequence"/>
</dbReference>
<evidence type="ECO:0000313" key="3">
    <source>
        <dbReference type="EMBL" id="CAF3944359.1"/>
    </source>
</evidence>
<dbReference type="Proteomes" id="UP000681722">
    <property type="component" value="Unassembled WGS sequence"/>
</dbReference>
<evidence type="ECO:0000313" key="2">
    <source>
        <dbReference type="EMBL" id="CAF1315299.1"/>
    </source>
</evidence>
<evidence type="ECO:0000313" key="5">
    <source>
        <dbReference type="Proteomes" id="UP000663829"/>
    </source>
</evidence>
<dbReference type="Proteomes" id="UP000663829">
    <property type="component" value="Unassembled WGS sequence"/>
</dbReference>
<dbReference type="OrthoDB" id="2433005at2759"/>
<sequence>MYAACVLKEDGELSYSGPTYIAIRSAKHDSSTSQNHALDFERLISLSEFQRVCLNGNGQVKPVVIISVDGGPDENPRFPKTLISAIHTFRKQRLDALFILTYAPG</sequence>
<dbReference type="AlphaFoldDB" id="A0A814UWB2"/>
<evidence type="ECO:0000313" key="1">
    <source>
        <dbReference type="EMBL" id="CAF1180029.1"/>
    </source>
</evidence>
<dbReference type="PANTHER" id="PTHR46954:SF1">
    <property type="entry name" value="C2H2-TYPE DOMAIN-CONTAINING PROTEIN"/>
    <property type="match status" value="1"/>
</dbReference>
<dbReference type="EMBL" id="CAJNOQ010007822">
    <property type="protein sequence ID" value="CAF1180029.1"/>
    <property type="molecule type" value="Genomic_DNA"/>
</dbReference>
<evidence type="ECO:0000313" key="4">
    <source>
        <dbReference type="EMBL" id="CAF4124121.1"/>
    </source>
</evidence>
<dbReference type="PANTHER" id="PTHR46954">
    <property type="entry name" value="C2H2-TYPE DOMAIN-CONTAINING PROTEIN"/>
    <property type="match status" value="1"/>
</dbReference>
<protein>
    <submittedName>
        <fullName evidence="1">Uncharacterized protein</fullName>
    </submittedName>
</protein>
<proteinExistence type="predicted"/>
<dbReference type="EMBL" id="CAJOBA010041969">
    <property type="protein sequence ID" value="CAF4124121.1"/>
    <property type="molecule type" value="Genomic_DNA"/>
</dbReference>
<dbReference type="Proteomes" id="UP000682733">
    <property type="component" value="Unassembled WGS sequence"/>
</dbReference>